<protein>
    <submittedName>
        <fullName evidence="2">Uncharacterized protein</fullName>
    </submittedName>
</protein>
<reference evidence="2 3" key="1">
    <citation type="submission" date="2024-01" db="EMBL/GenBank/DDBJ databases">
        <title>The genomes of 5 underutilized Papilionoideae crops provide insights into root nodulation and disease resistanc.</title>
        <authorList>
            <person name="Yuan L."/>
        </authorList>
    </citation>
    <scope>NUCLEOTIDE SEQUENCE [LARGE SCALE GENOMIC DNA]</scope>
    <source>
        <strain evidence="2">ZHUSHIDOU_FW_LH</strain>
        <tissue evidence="2">Leaf</tissue>
    </source>
</reference>
<proteinExistence type="predicted"/>
<gene>
    <name evidence="2" type="ORF">RIF29_33423</name>
</gene>
<comment type="caution">
    <text evidence="2">The sequence shown here is derived from an EMBL/GenBank/DDBJ whole genome shotgun (WGS) entry which is preliminary data.</text>
</comment>
<keyword evidence="3" id="KW-1185">Reference proteome</keyword>
<feature type="transmembrane region" description="Helical" evidence="1">
    <location>
        <begin position="20"/>
        <end position="39"/>
    </location>
</feature>
<accession>A0AAN9HWT3</accession>
<dbReference type="EMBL" id="JAYWIO010000007">
    <property type="protein sequence ID" value="KAK7250764.1"/>
    <property type="molecule type" value="Genomic_DNA"/>
</dbReference>
<keyword evidence="1" id="KW-0472">Membrane</keyword>
<keyword evidence="1" id="KW-0812">Transmembrane</keyword>
<evidence type="ECO:0000313" key="3">
    <source>
        <dbReference type="Proteomes" id="UP001372338"/>
    </source>
</evidence>
<evidence type="ECO:0000313" key="2">
    <source>
        <dbReference type="EMBL" id="KAK7250764.1"/>
    </source>
</evidence>
<evidence type="ECO:0000256" key="1">
    <source>
        <dbReference type="SAM" id="Phobius"/>
    </source>
</evidence>
<dbReference type="AlphaFoldDB" id="A0AAN9HWT3"/>
<dbReference type="Proteomes" id="UP001372338">
    <property type="component" value="Unassembled WGS sequence"/>
</dbReference>
<organism evidence="2 3">
    <name type="scientific">Crotalaria pallida</name>
    <name type="common">Smooth rattlebox</name>
    <name type="synonym">Crotalaria striata</name>
    <dbReference type="NCBI Taxonomy" id="3830"/>
    <lineage>
        <taxon>Eukaryota</taxon>
        <taxon>Viridiplantae</taxon>
        <taxon>Streptophyta</taxon>
        <taxon>Embryophyta</taxon>
        <taxon>Tracheophyta</taxon>
        <taxon>Spermatophyta</taxon>
        <taxon>Magnoliopsida</taxon>
        <taxon>eudicotyledons</taxon>
        <taxon>Gunneridae</taxon>
        <taxon>Pentapetalae</taxon>
        <taxon>rosids</taxon>
        <taxon>fabids</taxon>
        <taxon>Fabales</taxon>
        <taxon>Fabaceae</taxon>
        <taxon>Papilionoideae</taxon>
        <taxon>50 kb inversion clade</taxon>
        <taxon>genistoids sensu lato</taxon>
        <taxon>core genistoids</taxon>
        <taxon>Crotalarieae</taxon>
        <taxon>Crotalaria</taxon>
    </lineage>
</organism>
<sequence>MTWVMPVVVVSFDIALANGLQVSLSILVSVMLADLWALIKGLQYVWDQGLRKGLGNDSEAMKRLLLLGWGWTAICKAGFCGRNKKVENFRVKETEKVKAEAC</sequence>
<name>A0AAN9HWT3_CROPI</name>
<keyword evidence="1" id="KW-1133">Transmembrane helix</keyword>